<keyword evidence="2" id="KW-0812">Transmembrane</keyword>
<keyword evidence="2" id="KW-0472">Membrane</keyword>
<name>A0AAD3CV08_9STRA</name>
<sequence>MKDLIPRVEILNQHLYNDPMIKMPCQKACKIKRGEDQELPHEISTTKWNDFCDEVDEALKPVDQAKRVARRSLLPSFILVLIIASLTIGSMLLSYDFRYRTYVTYAVLGILALHQLIAYCKARSLCKGAYATVGQICSRHSSEEVKFEILMENKRHLRLKSSFVHKKYFIKVTSPNGNSDDVESGVGTSDLFPVRPLIVSVENSTRNNAVQESVEISPSFSTREVSMAFSDVDIPLIPDETLKNEETDDAPSLGKSNANDDARYI</sequence>
<keyword evidence="4" id="KW-1185">Reference proteome</keyword>
<reference evidence="3 4" key="1">
    <citation type="journal article" date="2021" name="Sci. Rep.">
        <title>The genome of the diatom Chaetoceros tenuissimus carries an ancient integrated fragment of an extant virus.</title>
        <authorList>
            <person name="Hongo Y."/>
            <person name="Kimura K."/>
            <person name="Takaki Y."/>
            <person name="Yoshida Y."/>
            <person name="Baba S."/>
            <person name="Kobayashi G."/>
            <person name="Nagasaki K."/>
            <person name="Hano T."/>
            <person name="Tomaru Y."/>
        </authorList>
    </citation>
    <scope>NUCLEOTIDE SEQUENCE [LARGE SCALE GENOMIC DNA]</scope>
    <source>
        <strain evidence="3 4">NIES-3715</strain>
    </source>
</reference>
<evidence type="ECO:0000313" key="3">
    <source>
        <dbReference type="EMBL" id="GFH51420.1"/>
    </source>
</evidence>
<accession>A0AAD3CV08</accession>
<evidence type="ECO:0000256" key="2">
    <source>
        <dbReference type="SAM" id="Phobius"/>
    </source>
</evidence>
<evidence type="ECO:0000313" key="4">
    <source>
        <dbReference type="Proteomes" id="UP001054902"/>
    </source>
</evidence>
<protein>
    <submittedName>
        <fullName evidence="3">Uncharacterized protein</fullName>
    </submittedName>
</protein>
<comment type="caution">
    <text evidence="3">The sequence shown here is derived from an EMBL/GenBank/DDBJ whole genome shotgun (WGS) entry which is preliminary data.</text>
</comment>
<feature type="transmembrane region" description="Helical" evidence="2">
    <location>
        <begin position="101"/>
        <end position="120"/>
    </location>
</feature>
<dbReference type="EMBL" id="BLLK01000045">
    <property type="protein sequence ID" value="GFH51420.1"/>
    <property type="molecule type" value="Genomic_DNA"/>
</dbReference>
<feature type="transmembrane region" description="Helical" evidence="2">
    <location>
        <begin position="73"/>
        <end position="95"/>
    </location>
</feature>
<feature type="region of interest" description="Disordered" evidence="1">
    <location>
        <begin position="241"/>
        <end position="265"/>
    </location>
</feature>
<gene>
    <name evidence="3" type="ORF">CTEN210_07896</name>
</gene>
<dbReference type="AlphaFoldDB" id="A0AAD3CV08"/>
<evidence type="ECO:0000256" key="1">
    <source>
        <dbReference type="SAM" id="MobiDB-lite"/>
    </source>
</evidence>
<proteinExistence type="predicted"/>
<organism evidence="3 4">
    <name type="scientific">Chaetoceros tenuissimus</name>
    <dbReference type="NCBI Taxonomy" id="426638"/>
    <lineage>
        <taxon>Eukaryota</taxon>
        <taxon>Sar</taxon>
        <taxon>Stramenopiles</taxon>
        <taxon>Ochrophyta</taxon>
        <taxon>Bacillariophyta</taxon>
        <taxon>Coscinodiscophyceae</taxon>
        <taxon>Chaetocerotophycidae</taxon>
        <taxon>Chaetocerotales</taxon>
        <taxon>Chaetocerotaceae</taxon>
        <taxon>Chaetoceros</taxon>
    </lineage>
</organism>
<keyword evidence="2" id="KW-1133">Transmembrane helix</keyword>
<dbReference type="Proteomes" id="UP001054902">
    <property type="component" value="Unassembled WGS sequence"/>
</dbReference>